<proteinExistence type="predicted"/>
<dbReference type="Proteomes" id="UP000286746">
    <property type="component" value="Unassembled WGS sequence"/>
</dbReference>
<comment type="caution">
    <text evidence="3">The sequence shown here is derived from an EMBL/GenBank/DDBJ whole genome shotgun (WGS) entry which is preliminary data.</text>
</comment>
<feature type="transmembrane region" description="Helical" evidence="2">
    <location>
        <begin position="417"/>
        <end position="438"/>
    </location>
</feature>
<keyword evidence="2" id="KW-1133">Transmembrane helix</keyword>
<organism evidence="3 4">
    <name type="scientific">Streptomyces paromomycinus</name>
    <name type="common">Streptomyces rimosus subsp. paromomycinus</name>
    <dbReference type="NCBI Taxonomy" id="92743"/>
    <lineage>
        <taxon>Bacteria</taxon>
        <taxon>Bacillati</taxon>
        <taxon>Actinomycetota</taxon>
        <taxon>Actinomycetes</taxon>
        <taxon>Kitasatosporales</taxon>
        <taxon>Streptomycetaceae</taxon>
        <taxon>Streptomyces</taxon>
    </lineage>
</organism>
<evidence type="ECO:0000256" key="2">
    <source>
        <dbReference type="SAM" id="Phobius"/>
    </source>
</evidence>
<dbReference type="AlphaFoldDB" id="A0A401W1R3"/>
<keyword evidence="2" id="KW-0472">Membrane</keyword>
<feature type="compositionally biased region" description="Low complexity" evidence="1">
    <location>
        <begin position="54"/>
        <end position="66"/>
    </location>
</feature>
<feature type="compositionally biased region" description="Pro residues" evidence="1">
    <location>
        <begin position="126"/>
        <end position="138"/>
    </location>
</feature>
<feature type="compositionally biased region" description="Gly residues" evidence="1">
    <location>
        <begin position="67"/>
        <end position="84"/>
    </location>
</feature>
<keyword evidence="4" id="KW-1185">Reference proteome</keyword>
<sequence length="728" mass="70489">MVAADAAAKPEEPKTETTLTTRIKINIPGSRPIPPVVVRKPVGEESGTGGSAGTGPSPSPLSSTSGASGGFGQGATGGGTGGSERTGSTRKPDAPGADGAKSAPAEKTSDWFSPRKPTAASAGTPAPAPAPAPDPQAPAAPQDRTGGSQQRPDLPYFSDAPASGSGSPFDAAPSPFDTPASPFDGPAQGGASPFDTLGGTGAGAGSGAGAGVGGGIGQGADRGGLTGPSGPSGPSGPTTGPATGDSAFDLPTGFHTPGAPGTPGASGADGGPGMTDDTAVLTPQPPAPPAGPGSGIGVTGGVTGGAPGGVAGGVPAGGQGAGGRGGASGGKSGKSGKGGNASGFPGGAPAGSGRPGGGDQLSSDTLVSGIPTVPADAAPAPAAPFPPGPGAGQDTPAPPRAKIPEPINPKKKGRNKIVLLGVAVVVLAGVAYGAGLLLDHADVPNGTTALGVDIGGATKEEAVKKLDAAVQKTRNEPLKLTVDGKEQTLVPAKAGLNIDTQATVRDASGRDYNPVSVISSLFGGTRTAEPAMITDDEKLDIALKAVAGPAGAAKDGSITFENGKAVPHYGAPYKAVDVKASKSKIEKAYLDRAATGKNTPVVLAAVEQQPKAGKAEVDRALKEMAEPAVSGWVYLSAGGVEVPFSQRSIGELLTFTAAPDGKLQPVIDLAKLEEKYGHAFDNVSIDGGAGKVKMTPQHAAAAMMQALRQPAPPAPQKRVAKVEGATRG</sequence>
<dbReference type="EMBL" id="BHZD01000001">
    <property type="protein sequence ID" value="GCD43254.1"/>
    <property type="molecule type" value="Genomic_DNA"/>
</dbReference>
<evidence type="ECO:0000313" key="3">
    <source>
        <dbReference type="EMBL" id="GCD43254.1"/>
    </source>
</evidence>
<evidence type="ECO:0008006" key="5">
    <source>
        <dbReference type="Google" id="ProtNLM"/>
    </source>
</evidence>
<feature type="compositionally biased region" description="Gly residues" evidence="1">
    <location>
        <begin position="292"/>
        <end position="359"/>
    </location>
</feature>
<keyword evidence="2" id="KW-0812">Transmembrane</keyword>
<gene>
    <name evidence="3" type="ORF">GKJPGBOP_02934</name>
</gene>
<evidence type="ECO:0000313" key="4">
    <source>
        <dbReference type="Proteomes" id="UP000286746"/>
    </source>
</evidence>
<feature type="compositionally biased region" description="Low complexity" evidence="1">
    <location>
        <begin position="235"/>
        <end position="266"/>
    </location>
</feature>
<evidence type="ECO:0000256" key="1">
    <source>
        <dbReference type="SAM" id="MobiDB-lite"/>
    </source>
</evidence>
<feature type="region of interest" description="Disordered" evidence="1">
    <location>
        <begin position="1"/>
        <end position="410"/>
    </location>
</feature>
<protein>
    <recommendedName>
        <fullName evidence="5">Peptidoglycan binding domain-containing protein</fullName>
    </recommendedName>
</protein>
<feature type="compositionally biased region" description="Gly residues" evidence="1">
    <location>
        <begin position="198"/>
        <end position="227"/>
    </location>
</feature>
<name>A0A401W1R3_STREY</name>
<feature type="region of interest" description="Disordered" evidence="1">
    <location>
        <begin position="709"/>
        <end position="728"/>
    </location>
</feature>
<accession>A0A401W1R3</accession>
<reference evidence="3 4" key="1">
    <citation type="submission" date="2018-11" db="EMBL/GenBank/DDBJ databases">
        <title>Whole genome sequence of Streptomyces paromomycinus NBRC 15454(T).</title>
        <authorList>
            <person name="Komaki H."/>
            <person name="Tamura T."/>
        </authorList>
    </citation>
    <scope>NUCLEOTIDE SEQUENCE [LARGE SCALE GENOMIC DNA]</scope>
    <source>
        <strain evidence="3 4">NBRC 15454</strain>
    </source>
</reference>